<dbReference type="InterPro" id="IPR014001">
    <property type="entry name" value="Helicase_ATP-bd"/>
</dbReference>
<dbReference type="CDD" id="cd18793">
    <property type="entry name" value="SF2_C_SNF"/>
    <property type="match status" value="1"/>
</dbReference>
<sequence>MDIIENKALQIRTRNPDKFKIIPKHHVQEIDGGYEVTVFWGLDEARVLKNLGVKNVPSPIQRNYKWPGRYKPMGHQMTTAGFLTMHRRAFVFNDPGTAKTIAALWAADYLMKRGEVRRVLIICPLSIMQSAWMGDIMNSIMHRSAVVAHHTQASRRIEMIQDDYEFVIINYDGLNLVADEIKADGRFDLVIVDEANAYAVPSTKRWKSLARILTPNTFLWMMTGTPAAQSPVNAYGLAKLVNPSGVPQYATAWRDKVMNKITTFKWAPKPNAKDLVFAALQPAIRFAKKDCLDLPPVLKTTREVPLTPMQKKYYDKIKNDMLVIAAGQTISAVNKAAVVNKLLQISCIAYNTPVLTDAGWLPIQDVRLHHTVWDGVEFVRHEGLLARDTKPVVQLDGVMLTEDHFVMTASGWHTVKEIHDGGQGIEFSRPTVRLPDGAATRGGIWRNNKESAVAMSLCLRNGGCTGESIPTNKAPAGTTSLWVPTPEHNARYVEVTPVQHMGKNEKPLPAPGGQRLAQLWGAWNKGMQRVGRLFCRVLERHEVWVRRITDVGAQGRKQRVQQEELHVGILNGASEQHTLQSGTGHPARAHDSIPCSTGIWTEESNAVCPSQSRVAGGSRAATTHAKTYDIYNCGPRNRFVVQGKDGQLLVVHNCGGVYTEDHDVVEFDATPRMNLLLEILEETDKKVIIFAMFRSSIDTITAFLTKHGISVDTIHGGVAANKRGDIINRFQNTSSPRVLVMQPQATAHGITLTAADTVVFFGPLMSVELYTQAIARADRKGQVSDKVTVVHIQSSPIEKKMFAAMDARVTDHTLLTEMFDEEMGVNK</sequence>
<dbReference type="PROSITE" id="PS51194">
    <property type="entry name" value="HELICASE_CTER"/>
    <property type="match status" value="1"/>
</dbReference>
<dbReference type="Pfam" id="PF00271">
    <property type="entry name" value="Helicase_C"/>
    <property type="match status" value="1"/>
</dbReference>
<protein>
    <submittedName>
        <fullName evidence="5">HELICc domain containing protein</fullName>
    </submittedName>
</protein>
<gene>
    <name evidence="5" type="ORF">UFOVP228_6</name>
    <name evidence="4" type="ORF">UFOVP47_96</name>
</gene>
<evidence type="ECO:0000259" key="3">
    <source>
        <dbReference type="PROSITE" id="PS51194"/>
    </source>
</evidence>
<keyword evidence="1" id="KW-0378">Hydrolase</keyword>
<dbReference type="GO" id="GO:0031297">
    <property type="term" value="P:replication fork processing"/>
    <property type="evidence" value="ECO:0007669"/>
    <property type="project" value="TreeGrafter"/>
</dbReference>
<dbReference type="InterPro" id="IPR038718">
    <property type="entry name" value="SNF2-like_sf"/>
</dbReference>
<dbReference type="InterPro" id="IPR001650">
    <property type="entry name" value="Helicase_C-like"/>
</dbReference>
<dbReference type="GO" id="GO:0016787">
    <property type="term" value="F:hydrolase activity"/>
    <property type="evidence" value="ECO:0007669"/>
    <property type="project" value="UniProtKB-KW"/>
</dbReference>
<dbReference type="Pfam" id="PF00176">
    <property type="entry name" value="SNF2-rel_dom"/>
    <property type="match status" value="1"/>
</dbReference>
<evidence type="ECO:0000259" key="2">
    <source>
        <dbReference type="PROSITE" id="PS51192"/>
    </source>
</evidence>
<dbReference type="GO" id="GO:0005524">
    <property type="term" value="F:ATP binding"/>
    <property type="evidence" value="ECO:0007669"/>
    <property type="project" value="InterPro"/>
</dbReference>
<dbReference type="Gene3D" id="3.40.50.10810">
    <property type="entry name" value="Tandem AAA-ATPase domain"/>
    <property type="match status" value="1"/>
</dbReference>
<dbReference type="InterPro" id="IPR049730">
    <property type="entry name" value="SNF2/RAD54-like_C"/>
</dbReference>
<evidence type="ECO:0000256" key="1">
    <source>
        <dbReference type="ARBA" id="ARBA00022801"/>
    </source>
</evidence>
<reference evidence="5" key="1">
    <citation type="submission" date="2020-05" db="EMBL/GenBank/DDBJ databases">
        <authorList>
            <person name="Chiriac C."/>
            <person name="Salcher M."/>
            <person name="Ghai R."/>
            <person name="Kavagutti S V."/>
        </authorList>
    </citation>
    <scope>NUCLEOTIDE SEQUENCE</scope>
</reference>
<dbReference type="EMBL" id="LR797820">
    <property type="protein sequence ID" value="CAB4241156.1"/>
    <property type="molecule type" value="Genomic_DNA"/>
</dbReference>
<dbReference type="InterPro" id="IPR000330">
    <property type="entry name" value="SNF2_N"/>
</dbReference>
<proteinExistence type="predicted"/>
<dbReference type="SMART" id="SM00490">
    <property type="entry name" value="HELICc"/>
    <property type="match status" value="1"/>
</dbReference>
<dbReference type="PANTHER" id="PTHR45766">
    <property type="entry name" value="DNA ANNEALING HELICASE AND ENDONUCLEASE ZRANB3 FAMILY MEMBER"/>
    <property type="match status" value="1"/>
</dbReference>
<dbReference type="EMBL" id="LR798273">
    <property type="protein sequence ID" value="CAB5218906.1"/>
    <property type="molecule type" value="Genomic_DNA"/>
</dbReference>
<dbReference type="InterPro" id="IPR036844">
    <property type="entry name" value="Hint_dom_sf"/>
</dbReference>
<dbReference type="Gene3D" id="3.40.50.300">
    <property type="entry name" value="P-loop containing nucleotide triphosphate hydrolases"/>
    <property type="match status" value="1"/>
</dbReference>
<accession>A0A6J7WM47</accession>
<dbReference type="SUPFAM" id="SSF52540">
    <property type="entry name" value="P-loop containing nucleoside triphosphate hydrolases"/>
    <property type="match status" value="2"/>
</dbReference>
<feature type="domain" description="Helicase C-terminal" evidence="3">
    <location>
        <begin position="672"/>
        <end position="822"/>
    </location>
</feature>
<evidence type="ECO:0000313" key="5">
    <source>
        <dbReference type="EMBL" id="CAB5218906.1"/>
    </source>
</evidence>
<organism evidence="5">
    <name type="scientific">uncultured Caudovirales phage</name>
    <dbReference type="NCBI Taxonomy" id="2100421"/>
    <lineage>
        <taxon>Viruses</taxon>
        <taxon>Duplodnaviria</taxon>
        <taxon>Heunggongvirae</taxon>
        <taxon>Uroviricota</taxon>
        <taxon>Caudoviricetes</taxon>
        <taxon>Peduoviridae</taxon>
        <taxon>Maltschvirus</taxon>
        <taxon>Maltschvirus maltsch</taxon>
    </lineage>
</organism>
<dbReference type="PROSITE" id="PS50818">
    <property type="entry name" value="INTEIN_C_TER"/>
    <property type="match status" value="1"/>
</dbReference>
<dbReference type="GO" id="GO:0006281">
    <property type="term" value="P:DNA repair"/>
    <property type="evidence" value="ECO:0007669"/>
    <property type="project" value="TreeGrafter"/>
</dbReference>
<feature type="domain" description="Helicase ATP-binding" evidence="2">
    <location>
        <begin position="80"/>
        <end position="244"/>
    </location>
</feature>
<dbReference type="SMART" id="SM00487">
    <property type="entry name" value="DEXDc"/>
    <property type="match status" value="1"/>
</dbReference>
<dbReference type="InterPro" id="IPR030934">
    <property type="entry name" value="Intein_C"/>
</dbReference>
<dbReference type="PROSITE" id="PS51192">
    <property type="entry name" value="HELICASE_ATP_BIND_1"/>
    <property type="match status" value="1"/>
</dbReference>
<dbReference type="PANTHER" id="PTHR45766:SF6">
    <property type="entry name" value="SWI_SNF-RELATED MATRIX-ASSOCIATED ACTIN-DEPENDENT REGULATOR OF CHROMATIN SUBFAMILY A-LIKE PROTEIN 1"/>
    <property type="match status" value="1"/>
</dbReference>
<dbReference type="SUPFAM" id="SSF51294">
    <property type="entry name" value="Hedgehog/intein (Hint) domain"/>
    <property type="match status" value="1"/>
</dbReference>
<dbReference type="InterPro" id="IPR027417">
    <property type="entry name" value="P-loop_NTPase"/>
</dbReference>
<evidence type="ECO:0000313" key="4">
    <source>
        <dbReference type="EMBL" id="CAB4241156.1"/>
    </source>
</evidence>
<name>A0A6J7WM47_9CAUD</name>